<comment type="caution">
    <text evidence="2">The sequence shown here is derived from an EMBL/GenBank/DDBJ whole genome shotgun (WGS) entry which is preliminary data.</text>
</comment>
<accession>A0A7C2K386</accession>
<evidence type="ECO:0000313" key="2">
    <source>
        <dbReference type="EMBL" id="HEN17007.1"/>
    </source>
</evidence>
<name>A0A7C2K386_9PLAN</name>
<gene>
    <name evidence="2" type="ORF">ENQ76_16225</name>
</gene>
<protein>
    <recommendedName>
        <fullName evidence="3">SGNH/GDSL hydrolase family protein</fullName>
    </recommendedName>
</protein>
<evidence type="ECO:0008006" key="3">
    <source>
        <dbReference type="Google" id="ProtNLM"/>
    </source>
</evidence>
<evidence type="ECO:0000256" key="1">
    <source>
        <dbReference type="SAM" id="SignalP"/>
    </source>
</evidence>
<feature type="chain" id="PRO_5028323851" description="SGNH/GDSL hydrolase family protein" evidence="1">
    <location>
        <begin position="20"/>
        <end position="330"/>
    </location>
</feature>
<feature type="signal peptide" evidence="1">
    <location>
        <begin position="1"/>
        <end position="19"/>
    </location>
</feature>
<organism evidence="2">
    <name type="scientific">Schlesneria paludicola</name>
    <dbReference type="NCBI Taxonomy" id="360056"/>
    <lineage>
        <taxon>Bacteria</taxon>
        <taxon>Pseudomonadati</taxon>
        <taxon>Planctomycetota</taxon>
        <taxon>Planctomycetia</taxon>
        <taxon>Planctomycetales</taxon>
        <taxon>Planctomycetaceae</taxon>
        <taxon>Schlesneria</taxon>
    </lineage>
</organism>
<sequence>MTNLWLRGCLLCVPLTAFCGGGVWGQDDSKPPVVKAAVGLVPLNEMAATDRYLGEEGGLYGEGKNVPPEGQRRAAEAALHRIRPRDAAGVPSDDGRIVLISLSMSNATQEFSTFKPIADRDSRKSSRLTIVDCAQGGQTMARWADPQAPPWGEALRRLEAANVTPAQVQVAWIKPANATPRGSLKEHGHLLYRDTLTVLQNAKARFPNLQIAYLSSRIFAGYGERPLNPEPYAYEGAFVVRWLIRDQIDGEPRLNADAAKGQVRAPVLLWGPYLWANGPMPRKSDGLVWLPEDFADDMTHPSRSGREKVAKQLLEFFATDPLAKPWFAGE</sequence>
<reference evidence="2" key="1">
    <citation type="journal article" date="2020" name="mSystems">
        <title>Genome- and Community-Level Interaction Insights into Carbon Utilization and Element Cycling Functions of Hydrothermarchaeota in Hydrothermal Sediment.</title>
        <authorList>
            <person name="Zhou Z."/>
            <person name="Liu Y."/>
            <person name="Xu W."/>
            <person name="Pan J."/>
            <person name="Luo Z.H."/>
            <person name="Li M."/>
        </authorList>
    </citation>
    <scope>NUCLEOTIDE SEQUENCE [LARGE SCALE GENOMIC DNA]</scope>
    <source>
        <strain evidence="2">SpSt-339</strain>
    </source>
</reference>
<dbReference type="AlphaFoldDB" id="A0A7C2K386"/>
<keyword evidence="1" id="KW-0732">Signal</keyword>
<dbReference type="EMBL" id="DSOK01000444">
    <property type="protein sequence ID" value="HEN17007.1"/>
    <property type="molecule type" value="Genomic_DNA"/>
</dbReference>
<proteinExistence type="predicted"/>